<reference evidence="2 3" key="1">
    <citation type="journal article" date="2016" name="Nat. Commun.">
        <title>Thousands of microbial genomes shed light on interconnected biogeochemical processes in an aquifer system.</title>
        <authorList>
            <person name="Anantharaman K."/>
            <person name="Brown C.T."/>
            <person name="Hug L.A."/>
            <person name="Sharon I."/>
            <person name="Castelle C.J."/>
            <person name="Probst A.J."/>
            <person name="Thomas B.C."/>
            <person name="Singh A."/>
            <person name="Wilkins M.J."/>
            <person name="Karaoz U."/>
            <person name="Brodie E.L."/>
            <person name="Williams K.H."/>
            <person name="Hubbard S.S."/>
            <person name="Banfield J.F."/>
        </authorList>
    </citation>
    <scope>NUCLEOTIDE SEQUENCE [LARGE SCALE GENOMIC DNA]</scope>
</reference>
<evidence type="ECO:0000256" key="1">
    <source>
        <dbReference type="SAM" id="Phobius"/>
    </source>
</evidence>
<feature type="transmembrane region" description="Helical" evidence="1">
    <location>
        <begin position="188"/>
        <end position="206"/>
    </location>
</feature>
<feature type="transmembrane region" description="Helical" evidence="1">
    <location>
        <begin position="355"/>
        <end position="375"/>
    </location>
</feature>
<name>A0A1F5TSZ6_9BACT</name>
<feature type="transmembrane region" description="Helical" evidence="1">
    <location>
        <begin position="88"/>
        <end position="108"/>
    </location>
</feature>
<feature type="transmembrane region" description="Helical" evidence="1">
    <location>
        <begin position="113"/>
        <end position="133"/>
    </location>
</feature>
<keyword evidence="1" id="KW-0472">Membrane</keyword>
<dbReference type="EMBL" id="MFGO01000006">
    <property type="protein sequence ID" value="OGF41701.1"/>
    <property type="molecule type" value="Genomic_DNA"/>
</dbReference>
<gene>
    <name evidence="2" type="ORF">A2531_06055</name>
</gene>
<accession>A0A1F5TSZ6</accession>
<sequence length="613" mass="71482">MLNAIGVFVGLVLTISIFSILNFWERAHIKKIQKHQNLKLSLKIKSSQKIKIYNFFASFLYLALFSVCLSILFSSQTDKAIISPWQEIPFFFFALYALLTIILIISIFQKHRIFLLFLSLHYFLSFSIALIIYKIGFGFDQFIHTATMEVINKAGEIHPKPFYYIGQYALIITIHKLTLIPITFLNKILIPLFASIFIPIFTYKTLKKIFNEKIKNRFVLLSLLLIPCSFAIVSTPQNLAYLFLILIILFGLTCASPYELTIVYILTLAIITIHPIAGIPAFFFVLLLTIYHSNLKQLKNNLYRIILILNTVSLPIAFRFINNNSPVEETISKKISLLNYLPQIPEKENVILNFIYLYGFNLKFVFILIALMGIAITIKYKKECRIFFIYLFFSISLFLSFILTNHLSFNFLIDYEQSNYTNRVLLISALFLFPFIVTAFFNLFEKILKQNIFIRASLFLFFVVMFPVSLYLTYPRLDNYFNSHSYSIGASDVDVVRWIDENAEGDYIVLANQQVSAAALREFGFKKYYKGDIFYYPIPTGAPLYKYFLKMVYEKPARATIEAAMDLTETREAYFVLNKYWWAFPKILEEAKIEADFTQEFDNGNVYVFKYNK</sequence>
<keyword evidence="1" id="KW-0812">Transmembrane</keyword>
<organism evidence="2 3">
    <name type="scientific">Candidatus Falkowbacteria bacterium RIFOXYD2_FULL_34_120</name>
    <dbReference type="NCBI Taxonomy" id="1798007"/>
    <lineage>
        <taxon>Bacteria</taxon>
        <taxon>Candidatus Falkowiibacteriota</taxon>
    </lineage>
</organism>
<feature type="transmembrane region" description="Helical" evidence="1">
    <location>
        <begin position="262"/>
        <end position="290"/>
    </location>
</feature>
<evidence type="ECO:0000313" key="2">
    <source>
        <dbReference type="EMBL" id="OGF41701.1"/>
    </source>
</evidence>
<comment type="caution">
    <text evidence="2">The sequence shown here is derived from an EMBL/GenBank/DDBJ whole genome shotgun (WGS) entry which is preliminary data.</text>
</comment>
<proteinExistence type="predicted"/>
<feature type="transmembrane region" description="Helical" evidence="1">
    <location>
        <begin position="302"/>
        <end position="321"/>
    </location>
</feature>
<evidence type="ECO:0000313" key="3">
    <source>
        <dbReference type="Proteomes" id="UP000177579"/>
    </source>
</evidence>
<evidence type="ECO:0008006" key="4">
    <source>
        <dbReference type="Google" id="ProtNLM"/>
    </source>
</evidence>
<feature type="transmembrane region" description="Helical" evidence="1">
    <location>
        <begin position="52"/>
        <end position="73"/>
    </location>
</feature>
<feature type="transmembrane region" description="Helical" evidence="1">
    <location>
        <begin position="218"/>
        <end position="250"/>
    </location>
</feature>
<feature type="transmembrane region" description="Helical" evidence="1">
    <location>
        <begin position="424"/>
        <end position="444"/>
    </location>
</feature>
<keyword evidence="1" id="KW-1133">Transmembrane helix</keyword>
<dbReference type="Proteomes" id="UP000177579">
    <property type="component" value="Unassembled WGS sequence"/>
</dbReference>
<feature type="transmembrane region" description="Helical" evidence="1">
    <location>
        <begin position="456"/>
        <end position="474"/>
    </location>
</feature>
<feature type="transmembrane region" description="Helical" evidence="1">
    <location>
        <begin position="6"/>
        <end position="24"/>
    </location>
</feature>
<protein>
    <recommendedName>
        <fullName evidence="4">Glycosyltransferase RgtA/B/C/D-like domain-containing protein</fullName>
    </recommendedName>
</protein>
<dbReference type="AlphaFoldDB" id="A0A1F5TSZ6"/>
<feature type="transmembrane region" description="Helical" evidence="1">
    <location>
        <begin position="387"/>
        <end position="404"/>
    </location>
</feature>